<accession>A0A0F9BHY9</accession>
<feature type="non-terminal residue" evidence="2">
    <location>
        <position position="1"/>
    </location>
</feature>
<dbReference type="InterPro" id="IPR025150">
    <property type="entry name" value="GH123_cat"/>
</dbReference>
<feature type="domain" description="Glycoside hydrolase 123 catalytic" evidence="1">
    <location>
        <begin position="50"/>
        <end position="215"/>
    </location>
</feature>
<comment type="caution">
    <text evidence="2">The sequence shown here is derived from an EMBL/GenBank/DDBJ whole genome shotgun (WGS) entry which is preliminary data.</text>
</comment>
<dbReference type="Pfam" id="PF13320">
    <property type="entry name" value="GH123_cat"/>
    <property type="match status" value="1"/>
</dbReference>
<protein>
    <recommendedName>
        <fullName evidence="1">Glycoside hydrolase 123 catalytic domain-containing protein</fullName>
    </recommendedName>
</protein>
<organism evidence="2">
    <name type="scientific">marine sediment metagenome</name>
    <dbReference type="NCBI Taxonomy" id="412755"/>
    <lineage>
        <taxon>unclassified sequences</taxon>
        <taxon>metagenomes</taxon>
        <taxon>ecological metagenomes</taxon>
    </lineage>
</organism>
<feature type="non-terminal residue" evidence="2">
    <location>
        <position position="412"/>
    </location>
</feature>
<dbReference type="EMBL" id="LAZR01051974">
    <property type="protein sequence ID" value="KKK83996.1"/>
    <property type="molecule type" value="Genomic_DNA"/>
</dbReference>
<sequence length="412" mass="46061">AAPGEYRGVLTVACEGPPGGKPLRVPVELKVIDWTLPDPADFSYWFGLIQSPEGVGLYNKVPLWSDKHLEMIGKSFRLIAQTGGKVLFIDLMAQTEYGNDQSMVLWVKKAGAATGGEKVEWAPGNWTHDFTRVERYVAQAVKHMTPRFVVLGVWQPCEWQSGPQVSVLDPASGKIKNVRGPKHGSPESREFWRPVLTRVRDILTDAGIKERSILLGYGSDRVPDMKTARVFWDLLPKAGWQAARHPPSGVDYVRCAGGERVAVRYNSNVWGSGDNADPKDKRVYGWNFTQAMRRGMRTWLDRTTYDYATFARARSLCEQVLLANRPGLGQIGADFWPAPPDGPRRRGLPTLYSRFPHSSNVGSGNRGCTTNQLFYPDPSGAAPTVRYELIRENIQECEARIFLEKVLILAQM</sequence>
<evidence type="ECO:0000313" key="2">
    <source>
        <dbReference type="EMBL" id="KKK83996.1"/>
    </source>
</evidence>
<reference evidence="2" key="1">
    <citation type="journal article" date="2015" name="Nature">
        <title>Complex archaea that bridge the gap between prokaryotes and eukaryotes.</title>
        <authorList>
            <person name="Spang A."/>
            <person name="Saw J.H."/>
            <person name="Jorgensen S.L."/>
            <person name="Zaremba-Niedzwiedzka K."/>
            <person name="Martijn J."/>
            <person name="Lind A.E."/>
            <person name="van Eijk R."/>
            <person name="Schleper C."/>
            <person name="Guy L."/>
            <person name="Ettema T.J."/>
        </authorList>
    </citation>
    <scope>NUCLEOTIDE SEQUENCE</scope>
</reference>
<gene>
    <name evidence="2" type="ORF">LCGC14_2787790</name>
</gene>
<proteinExistence type="predicted"/>
<dbReference type="AlphaFoldDB" id="A0A0F9BHY9"/>
<evidence type="ECO:0000259" key="1">
    <source>
        <dbReference type="Pfam" id="PF13320"/>
    </source>
</evidence>
<name>A0A0F9BHY9_9ZZZZ</name>